<name>A0A6A4HAS7_9AGAR</name>
<dbReference type="OrthoDB" id="3542212at2759"/>
<dbReference type="EMBL" id="ML769550">
    <property type="protein sequence ID" value="KAE9394414.1"/>
    <property type="molecule type" value="Genomic_DNA"/>
</dbReference>
<dbReference type="AlphaFoldDB" id="A0A6A4HAS7"/>
<sequence length="68" mass="7428">VAERQSAVSGYPVVFFESVHSGSIFYLISGWTSVSAHHFWIESQANQELLALLTGIVGIKGLVHLDID</sequence>
<dbReference type="Proteomes" id="UP000799118">
    <property type="component" value="Unassembled WGS sequence"/>
</dbReference>
<evidence type="ECO:0000313" key="2">
    <source>
        <dbReference type="Proteomes" id="UP000799118"/>
    </source>
</evidence>
<protein>
    <submittedName>
        <fullName evidence="1">Uncharacterized protein</fullName>
    </submittedName>
</protein>
<proteinExistence type="predicted"/>
<keyword evidence="2" id="KW-1185">Reference proteome</keyword>
<dbReference type="PANTHER" id="PTHR42052:SF1">
    <property type="entry name" value="ABM DOMAIN-CONTAINING PROTEIN"/>
    <property type="match status" value="1"/>
</dbReference>
<accession>A0A6A4HAS7</accession>
<reference evidence="1" key="1">
    <citation type="journal article" date="2019" name="Environ. Microbiol.">
        <title>Fungal ecological strategies reflected in gene transcription - a case study of two litter decomposers.</title>
        <authorList>
            <person name="Barbi F."/>
            <person name="Kohler A."/>
            <person name="Barry K."/>
            <person name="Baskaran P."/>
            <person name="Daum C."/>
            <person name="Fauchery L."/>
            <person name="Ihrmark K."/>
            <person name="Kuo A."/>
            <person name="LaButti K."/>
            <person name="Lipzen A."/>
            <person name="Morin E."/>
            <person name="Grigoriev I.V."/>
            <person name="Henrissat B."/>
            <person name="Lindahl B."/>
            <person name="Martin F."/>
        </authorList>
    </citation>
    <scope>NUCLEOTIDE SEQUENCE</scope>
    <source>
        <strain evidence="1">JB14</strain>
    </source>
</reference>
<evidence type="ECO:0000313" key="1">
    <source>
        <dbReference type="EMBL" id="KAE9394414.1"/>
    </source>
</evidence>
<gene>
    <name evidence="1" type="ORF">BT96DRAFT_745958</name>
</gene>
<feature type="non-terminal residue" evidence="1">
    <location>
        <position position="68"/>
    </location>
</feature>
<dbReference type="Gene3D" id="3.30.70.100">
    <property type="match status" value="1"/>
</dbReference>
<dbReference type="PANTHER" id="PTHR42052">
    <property type="entry name" value="ABM DOMAIN-CONTAINING PROTEIN"/>
    <property type="match status" value="1"/>
</dbReference>
<feature type="non-terminal residue" evidence="1">
    <location>
        <position position="1"/>
    </location>
</feature>
<organism evidence="1 2">
    <name type="scientific">Gymnopus androsaceus JB14</name>
    <dbReference type="NCBI Taxonomy" id="1447944"/>
    <lineage>
        <taxon>Eukaryota</taxon>
        <taxon>Fungi</taxon>
        <taxon>Dikarya</taxon>
        <taxon>Basidiomycota</taxon>
        <taxon>Agaricomycotina</taxon>
        <taxon>Agaricomycetes</taxon>
        <taxon>Agaricomycetidae</taxon>
        <taxon>Agaricales</taxon>
        <taxon>Marasmiineae</taxon>
        <taxon>Omphalotaceae</taxon>
        <taxon>Gymnopus</taxon>
    </lineage>
</organism>